<dbReference type="PANTHER" id="PTHR42928">
    <property type="entry name" value="TRICARBOXYLATE-BINDING PROTEIN"/>
    <property type="match status" value="1"/>
</dbReference>
<organism evidence="3 4">
    <name type="scientific">Pigmentiphaga soli</name>
    <dbReference type="NCBI Taxonomy" id="1007095"/>
    <lineage>
        <taxon>Bacteria</taxon>
        <taxon>Pseudomonadati</taxon>
        <taxon>Pseudomonadota</taxon>
        <taxon>Betaproteobacteria</taxon>
        <taxon>Burkholderiales</taxon>
        <taxon>Alcaligenaceae</taxon>
        <taxon>Pigmentiphaga</taxon>
    </lineage>
</organism>
<sequence length="328" mass="34319">MKRSVQGILAAALCAVSALAAPGAARSADGYPSKPIRIVIPFAPGGTVDILGRVLGESLAAKLGQPVVIDNRPGAGGNIAAALVARADPDGYTLFLGSMGTQSMNGSIYSKLTFDPIKDFAPVTRLVNSANLLVVHSSIKAGSVKELIEYLKARPGQINYASAGIGSFNHISAVLFEMMAGVKMTHVPYKSGGQALNSVLAGETQLVFQTIPAAVPYIQSGRLRALAVCSESRHPLFPDLPTASESGLPGFEINTWYGMLVPAGTPRGVIDRLHDALLQILQEPGTQRRLAELGLDAAPDTPDEFAALIRADAVKWGKVIKTAGLEAE</sequence>
<feature type="chain" id="PRO_5046185132" evidence="2">
    <location>
        <begin position="21"/>
        <end position="328"/>
    </location>
</feature>
<reference evidence="4" key="1">
    <citation type="journal article" date="2019" name="Int. J. Syst. Evol. Microbiol.">
        <title>The Global Catalogue of Microorganisms (GCM) 10K type strain sequencing project: providing services to taxonomists for standard genome sequencing and annotation.</title>
        <authorList>
            <consortium name="The Broad Institute Genomics Platform"/>
            <consortium name="The Broad Institute Genome Sequencing Center for Infectious Disease"/>
            <person name="Wu L."/>
            <person name="Ma J."/>
        </authorList>
    </citation>
    <scope>NUCLEOTIDE SEQUENCE [LARGE SCALE GENOMIC DNA]</scope>
    <source>
        <strain evidence="4">JCM 17666</strain>
    </source>
</reference>
<evidence type="ECO:0000313" key="4">
    <source>
        <dbReference type="Proteomes" id="UP001501671"/>
    </source>
</evidence>
<dbReference type="EMBL" id="BAABFO010000001">
    <property type="protein sequence ID" value="GAA4322420.1"/>
    <property type="molecule type" value="Genomic_DNA"/>
</dbReference>
<name>A0ABP8GEF4_9BURK</name>
<keyword evidence="2" id="KW-0732">Signal</keyword>
<dbReference type="CDD" id="cd13578">
    <property type="entry name" value="PBP2_Bug27"/>
    <property type="match status" value="1"/>
</dbReference>
<dbReference type="PIRSF" id="PIRSF017082">
    <property type="entry name" value="YflP"/>
    <property type="match status" value="1"/>
</dbReference>
<dbReference type="SUPFAM" id="SSF53850">
    <property type="entry name" value="Periplasmic binding protein-like II"/>
    <property type="match status" value="1"/>
</dbReference>
<dbReference type="Gene3D" id="3.40.190.10">
    <property type="entry name" value="Periplasmic binding protein-like II"/>
    <property type="match status" value="1"/>
</dbReference>
<evidence type="ECO:0000256" key="1">
    <source>
        <dbReference type="ARBA" id="ARBA00006987"/>
    </source>
</evidence>
<dbReference type="PANTHER" id="PTHR42928:SF5">
    <property type="entry name" value="BLR1237 PROTEIN"/>
    <property type="match status" value="1"/>
</dbReference>
<comment type="caution">
    <text evidence="3">The sequence shown here is derived from an EMBL/GenBank/DDBJ whole genome shotgun (WGS) entry which is preliminary data.</text>
</comment>
<evidence type="ECO:0000256" key="2">
    <source>
        <dbReference type="SAM" id="SignalP"/>
    </source>
</evidence>
<dbReference type="Proteomes" id="UP001501671">
    <property type="component" value="Unassembled WGS sequence"/>
</dbReference>
<comment type="similarity">
    <text evidence="1">Belongs to the UPF0065 (bug) family.</text>
</comment>
<proteinExistence type="inferred from homology"/>
<protein>
    <submittedName>
        <fullName evidence="3">Tripartite tricarboxylate transporter substrate binding protein</fullName>
    </submittedName>
</protein>
<dbReference type="Gene3D" id="3.40.190.150">
    <property type="entry name" value="Bordetella uptake gene, domain 1"/>
    <property type="match status" value="1"/>
</dbReference>
<feature type="signal peptide" evidence="2">
    <location>
        <begin position="1"/>
        <end position="20"/>
    </location>
</feature>
<gene>
    <name evidence="3" type="ORF">GCM10023144_02380</name>
</gene>
<keyword evidence="4" id="KW-1185">Reference proteome</keyword>
<dbReference type="InterPro" id="IPR005064">
    <property type="entry name" value="BUG"/>
</dbReference>
<evidence type="ECO:0000313" key="3">
    <source>
        <dbReference type="EMBL" id="GAA4322420.1"/>
    </source>
</evidence>
<dbReference type="InterPro" id="IPR042100">
    <property type="entry name" value="Bug_dom1"/>
</dbReference>
<dbReference type="Pfam" id="PF03401">
    <property type="entry name" value="TctC"/>
    <property type="match status" value="1"/>
</dbReference>
<dbReference type="RefSeq" id="WP_345245481.1">
    <property type="nucleotide sequence ID" value="NZ_BAABFO010000001.1"/>
</dbReference>
<accession>A0ABP8GEF4</accession>